<dbReference type="GO" id="GO:0005634">
    <property type="term" value="C:nucleus"/>
    <property type="evidence" value="ECO:0007669"/>
    <property type="project" value="TreeGrafter"/>
</dbReference>
<protein>
    <submittedName>
        <fullName evidence="4">tRNA (Cytosine(34)-C(5))-methyltransferase-like</fullName>
    </submittedName>
</protein>
<feature type="domain" description="SAM-dependent MTase RsmB/NOP-type" evidence="3">
    <location>
        <begin position="49"/>
        <end position="202"/>
    </location>
</feature>
<dbReference type="PANTHER" id="PTHR22808:SF1">
    <property type="entry name" value="RNA CYTOSINE-C(5)-METHYLTRANSFERASE NSUN2-RELATED"/>
    <property type="match status" value="1"/>
</dbReference>
<organism evidence="4 5">
    <name type="scientific">Elysia marginata</name>
    <dbReference type="NCBI Taxonomy" id="1093978"/>
    <lineage>
        <taxon>Eukaryota</taxon>
        <taxon>Metazoa</taxon>
        <taxon>Spiralia</taxon>
        <taxon>Lophotrochozoa</taxon>
        <taxon>Mollusca</taxon>
        <taxon>Gastropoda</taxon>
        <taxon>Heterobranchia</taxon>
        <taxon>Euthyneura</taxon>
        <taxon>Panpulmonata</taxon>
        <taxon>Sacoglossa</taxon>
        <taxon>Placobranchoidea</taxon>
        <taxon>Plakobranchidae</taxon>
        <taxon>Elysia</taxon>
    </lineage>
</organism>
<keyword evidence="1" id="KW-0808">Transferase</keyword>
<keyword evidence="1" id="KW-0489">Methyltransferase</keyword>
<sequence>MKNYQDGNKDNRDARGPPGKYDLAARNNELYIKYYKGQNIVPEAEWDEFYATLQKNLPLTFRISGHRAQAEELLNTIKGKFFSNMLNVKVDGEIVPPPKNLTWYPNELGWQLDLTRKIVRSSECFSKLHEFLVAETDCGAISRQEAVSMIPPLVLDIKSHHKILDMCASPGSKTAQLIEYLHSSCAPGRQALGFFSKPSLGE</sequence>
<dbReference type="AlphaFoldDB" id="A0AAV4G0R0"/>
<dbReference type="InterPro" id="IPR029063">
    <property type="entry name" value="SAM-dependent_MTases_sf"/>
</dbReference>
<dbReference type="GO" id="GO:0005737">
    <property type="term" value="C:cytoplasm"/>
    <property type="evidence" value="ECO:0007669"/>
    <property type="project" value="TreeGrafter"/>
</dbReference>
<evidence type="ECO:0000313" key="5">
    <source>
        <dbReference type="Proteomes" id="UP000762676"/>
    </source>
</evidence>
<evidence type="ECO:0000313" key="4">
    <source>
        <dbReference type="EMBL" id="GFR79282.1"/>
    </source>
</evidence>
<comment type="similarity">
    <text evidence="1">Belongs to the class I-like SAM-binding methyltransferase superfamily. RsmB/NOP family.</text>
</comment>
<keyword evidence="1" id="KW-0694">RNA-binding</keyword>
<name>A0AAV4G0R0_9GAST</name>
<comment type="caution">
    <text evidence="1">Lacks conserved residue(s) required for the propagation of feature annotation.</text>
</comment>
<reference evidence="4 5" key="1">
    <citation type="journal article" date="2021" name="Elife">
        <title>Chloroplast acquisition without the gene transfer in kleptoplastic sea slugs, Plakobranchus ocellatus.</title>
        <authorList>
            <person name="Maeda T."/>
            <person name="Takahashi S."/>
            <person name="Yoshida T."/>
            <person name="Shimamura S."/>
            <person name="Takaki Y."/>
            <person name="Nagai Y."/>
            <person name="Toyoda A."/>
            <person name="Suzuki Y."/>
            <person name="Arimoto A."/>
            <person name="Ishii H."/>
            <person name="Satoh N."/>
            <person name="Nishiyama T."/>
            <person name="Hasebe M."/>
            <person name="Maruyama T."/>
            <person name="Minagawa J."/>
            <person name="Obokata J."/>
            <person name="Shigenobu S."/>
        </authorList>
    </citation>
    <scope>NUCLEOTIDE SEQUENCE [LARGE SCALE GENOMIC DNA]</scope>
</reference>
<evidence type="ECO:0000256" key="1">
    <source>
        <dbReference type="PROSITE-ProRule" id="PRU01023"/>
    </source>
</evidence>
<feature type="region of interest" description="Disordered" evidence="2">
    <location>
        <begin position="1"/>
        <end position="20"/>
    </location>
</feature>
<evidence type="ECO:0000256" key="2">
    <source>
        <dbReference type="SAM" id="MobiDB-lite"/>
    </source>
</evidence>
<dbReference type="Gene3D" id="3.40.50.150">
    <property type="entry name" value="Vaccinia Virus protein VP39"/>
    <property type="match status" value="1"/>
</dbReference>
<keyword evidence="5" id="KW-1185">Reference proteome</keyword>
<accession>A0AAV4G0R0</accession>
<dbReference type="InterPro" id="IPR001678">
    <property type="entry name" value="MeTrfase_RsmB-F_NOP2_dom"/>
</dbReference>
<dbReference type="Proteomes" id="UP000762676">
    <property type="component" value="Unassembled WGS sequence"/>
</dbReference>
<dbReference type="GO" id="GO:0000049">
    <property type="term" value="F:tRNA binding"/>
    <property type="evidence" value="ECO:0007669"/>
    <property type="project" value="TreeGrafter"/>
</dbReference>
<keyword evidence="1" id="KW-0949">S-adenosyl-L-methionine</keyword>
<dbReference type="GO" id="GO:0030488">
    <property type="term" value="P:tRNA methylation"/>
    <property type="evidence" value="ECO:0007669"/>
    <property type="project" value="TreeGrafter"/>
</dbReference>
<evidence type="ECO:0000259" key="3">
    <source>
        <dbReference type="PROSITE" id="PS51686"/>
    </source>
</evidence>
<dbReference type="SUPFAM" id="SSF53335">
    <property type="entry name" value="S-adenosyl-L-methionine-dependent methyltransferases"/>
    <property type="match status" value="1"/>
</dbReference>
<dbReference type="PROSITE" id="PS51686">
    <property type="entry name" value="SAM_MT_RSMB_NOP"/>
    <property type="match status" value="1"/>
</dbReference>
<gene>
    <name evidence="4" type="ORF">ElyMa_002285600</name>
</gene>
<comment type="caution">
    <text evidence="4">The sequence shown here is derived from an EMBL/GenBank/DDBJ whole genome shotgun (WGS) entry which is preliminary data.</text>
</comment>
<proteinExistence type="inferred from homology"/>
<dbReference type="EMBL" id="BMAT01004730">
    <property type="protein sequence ID" value="GFR79282.1"/>
    <property type="molecule type" value="Genomic_DNA"/>
</dbReference>
<dbReference type="GO" id="GO:0016428">
    <property type="term" value="F:tRNA (cytidine-5-)-methyltransferase activity"/>
    <property type="evidence" value="ECO:0007669"/>
    <property type="project" value="TreeGrafter"/>
</dbReference>
<dbReference type="InterPro" id="IPR023267">
    <property type="entry name" value="RCMT"/>
</dbReference>
<dbReference type="PANTHER" id="PTHR22808">
    <property type="entry name" value="NCL1 YEAST -RELATED NOL1/NOP2/FMU SUN DOMAIN-CONTAINING"/>
    <property type="match status" value="1"/>
</dbReference>